<evidence type="ECO:0000256" key="2">
    <source>
        <dbReference type="ARBA" id="ARBA00005745"/>
    </source>
</evidence>
<dbReference type="PROSITE" id="PS00874">
    <property type="entry name" value="T2SP_F"/>
    <property type="match status" value="1"/>
</dbReference>
<dbReference type="RefSeq" id="WP_186935257.1">
    <property type="nucleotide sequence ID" value="NZ_JACOPS010000002.1"/>
</dbReference>
<dbReference type="Gene3D" id="1.20.81.30">
    <property type="entry name" value="Type II secretion system (T2SS), domain F"/>
    <property type="match status" value="2"/>
</dbReference>
<evidence type="ECO:0000256" key="4">
    <source>
        <dbReference type="ARBA" id="ARBA00022475"/>
    </source>
</evidence>
<dbReference type="Proteomes" id="UP000636755">
    <property type="component" value="Unassembled WGS sequence"/>
</dbReference>
<keyword evidence="7 9" id="KW-0472">Membrane</keyword>
<comment type="caution">
    <text evidence="11">The sequence shown here is derived from an EMBL/GenBank/DDBJ whole genome shotgun (WGS) entry which is preliminary data.</text>
</comment>
<gene>
    <name evidence="11" type="ORF">H8R91_05960</name>
</gene>
<evidence type="ECO:0000256" key="8">
    <source>
        <dbReference type="RuleBase" id="RU003923"/>
    </source>
</evidence>
<dbReference type="PANTHER" id="PTHR30012:SF0">
    <property type="entry name" value="TYPE II SECRETION SYSTEM PROTEIN F-RELATED"/>
    <property type="match status" value="1"/>
</dbReference>
<dbReference type="InterPro" id="IPR001992">
    <property type="entry name" value="T2SS_GspF/T4SS_PilC_CS"/>
</dbReference>
<feature type="domain" description="Type II secretion system protein GspF" evidence="10">
    <location>
        <begin position="78"/>
        <end position="200"/>
    </location>
</feature>
<evidence type="ECO:0000256" key="3">
    <source>
        <dbReference type="ARBA" id="ARBA00022448"/>
    </source>
</evidence>
<dbReference type="InterPro" id="IPR042094">
    <property type="entry name" value="T2SS_GspF_sf"/>
</dbReference>
<organism evidence="11 12">
    <name type="scientific">Ruminococcus intestinalis</name>
    <dbReference type="NCBI Taxonomy" id="2763066"/>
    <lineage>
        <taxon>Bacteria</taxon>
        <taxon>Bacillati</taxon>
        <taxon>Bacillota</taxon>
        <taxon>Clostridia</taxon>
        <taxon>Eubacteriales</taxon>
        <taxon>Oscillospiraceae</taxon>
        <taxon>Ruminococcus</taxon>
    </lineage>
</organism>
<dbReference type="PANTHER" id="PTHR30012">
    <property type="entry name" value="GENERAL SECRETION PATHWAY PROTEIN"/>
    <property type="match status" value="1"/>
</dbReference>
<evidence type="ECO:0000256" key="5">
    <source>
        <dbReference type="ARBA" id="ARBA00022692"/>
    </source>
</evidence>
<feature type="transmembrane region" description="Helical" evidence="9">
    <location>
        <begin position="385"/>
        <end position="412"/>
    </location>
</feature>
<evidence type="ECO:0000256" key="9">
    <source>
        <dbReference type="SAM" id="Phobius"/>
    </source>
</evidence>
<dbReference type="InterPro" id="IPR003004">
    <property type="entry name" value="GspF/PilC"/>
</dbReference>
<evidence type="ECO:0000256" key="7">
    <source>
        <dbReference type="ARBA" id="ARBA00023136"/>
    </source>
</evidence>
<feature type="domain" description="Type II secretion system protein GspF" evidence="10">
    <location>
        <begin position="281"/>
        <end position="402"/>
    </location>
</feature>
<evidence type="ECO:0000313" key="12">
    <source>
        <dbReference type="Proteomes" id="UP000636755"/>
    </source>
</evidence>
<dbReference type="InterPro" id="IPR018076">
    <property type="entry name" value="T2SS_GspF_dom"/>
</dbReference>
<keyword evidence="6 9" id="KW-1133">Transmembrane helix</keyword>
<evidence type="ECO:0000313" key="11">
    <source>
        <dbReference type="EMBL" id="MBC5728072.1"/>
    </source>
</evidence>
<proteinExistence type="inferred from homology"/>
<keyword evidence="3 8" id="KW-0813">Transport</keyword>
<feature type="transmembrane region" description="Helical" evidence="9">
    <location>
        <begin position="177"/>
        <end position="199"/>
    </location>
</feature>
<dbReference type="Pfam" id="PF00482">
    <property type="entry name" value="T2SSF"/>
    <property type="match status" value="2"/>
</dbReference>
<dbReference type="PRINTS" id="PR00812">
    <property type="entry name" value="BCTERIALGSPF"/>
</dbReference>
<keyword evidence="12" id="KW-1185">Reference proteome</keyword>
<feature type="transmembrane region" description="Helical" evidence="9">
    <location>
        <begin position="230"/>
        <end position="249"/>
    </location>
</feature>
<evidence type="ECO:0000256" key="1">
    <source>
        <dbReference type="ARBA" id="ARBA00004651"/>
    </source>
</evidence>
<keyword evidence="4" id="KW-1003">Cell membrane</keyword>
<keyword evidence="5 8" id="KW-0812">Transmembrane</keyword>
<comment type="similarity">
    <text evidence="2 8">Belongs to the GSP F family.</text>
</comment>
<evidence type="ECO:0000256" key="6">
    <source>
        <dbReference type="ARBA" id="ARBA00022989"/>
    </source>
</evidence>
<name>A0ABR7HKS7_9FIRM</name>
<evidence type="ECO:0000259" key="10">
    <source>
        <dbReference type="Pfam" id="PF00482"/>
    </source>
</evidence>
<protein>
    <submittedName>
        <fullName evidence="11">Type II secretion system F family protein</fullName>
    </submittedName>
</protein>
<accession>A0ABR7HKS7</accession>
<reference evidence="11 12" key="1">
    <citation type="submission" date="2020-08" db="EMBL/GenBank/DDBJ databases">
        <title>Genome public.</title>
        <authorList>
            <person name="Liu C."/>
            <person name="Sun Q."/>
        </authorList>
    </citation>
    <scope>NUCLEOTIDE SEQUENCE [LARGE SCALE GENOMIC DNA]</scope>
    <source>
        <strain evidence="11 12">NSJ-71</strain>
    </source>
</reference>
<dbReference type="EMBL" id="JACOPS010000002">
    <property type="protein sequence ID" value="MBC5728072.1"/>
    <property type="molecule type" value="Genomic_DNA"/>
</dbReference>
<comment type="subcellular location">
    <subcellularLocation>
        <location evidence="1 8">Cell membrane</location>
        <topology evidence="1 8">Multi-pass membrane protein</topology>
    </subcellularLocation>
</comment>
<sequence length="414" mass="46655">MEFSYVAVNEKNRKYRNRMTANTKEEVKRKLEQRGLIAISIDEVKKGSQEDIPIWQRDLGGSKDVHTLKISNKRLLTFMHQMALMIRSGISLSVAMAVMCDTEKDKNMLRILQEITANLYNGITLSQSLSSFKTFPTVYVNIIQTGEANGRLDEAFDKCVSLLKKEITLKSKIKGAMIYPIFLLILTIGLIIVMSVVVLPSFKELFESFDSELPIMTQITMGISDVLLHYGWLVVLIIVALVVTLRILYKKNYSFCMWWSTFQLKIPIIGEVLRLNQLTRFANMMATLTSSGVNILYSLELSRDVVGNKFMSDCLNQVIEDVRIGTPINISLSRYPKAFDPLFVSMIRVGEESGMLSDSLNKMADMYDEQATDATQRMTDAMTPAMTIIIAGIVGFVVISIVQAMFGMYSVITA</sequence>